<evidence type="ECO:0000313" key="2">
    <source>
        <dbReference type="Proteomes" id="UP001323405"/>
    </source>
</evidence>
<organism evidence="1 2">
    <name type="scientific">Podospora pseudocomata</name>
    <dbReference type="NCBI Taxonomy" id="2093779"/>
    <lineage>
        <taxon>Eukaryota</taxon>
        <taxon>Fungi</taxon>
        <taxon>Dikarya</taxon>
        <taxon>Ascomycota</taxon>
        <taxon>Pezizomycotina</taxon>
        <taxon>Sordariomycetes</taxon>
        <taxon>Sordariomycetidae</taxon>
        <taxon>Sordariales</taxon>
        <taxon>Podosporaceae</taxon>
        <taxon>Podospora</taxon>
    </lineage>
</organism>
<reference evidence="1 2" key="1">
    <citation type="journal article" date="2023" name="bioRxiv">
        <title>High-quality genome assemblies of four members of thePodospora anserinaspecies complex.</title>
        <authorList>
            <person name="Ament-Velasquez S.L."/>
            <person name="Vogan A.A."/>
            <person name="Wallerman O."/>
            <person name="Hartmann F."/>
            <person name="Gautier V."/>
            <person name="Silar P."/>
            <person name="Giraud T."/>
            <person name="Johannesson H."/>
        </authorList>
    </citation>
    <scope>NUCLEOTIDE SEQUENCE [LARGE SCALE GENOMIC DNA]</scope>
    <source>
        <strain evidence="1 2">CBS 415.72m</strain>
    </source>
</reference>
<evidence type="ECO:0000313" key="1">
    <source>
        <dbReference type="EMBL" id="KAK4653753.1"/>
    </source>
</evidence>
<dbReference type="Proteomes" id="UP001323405">
    <property type="component" value="Unassembled WGS sequence"/>
</dbReference>
<proteinExistence type="predicted"/>
<sequence length="59" mass="6590">MTLCMDRRASGGSARLRVRDKLPFPPRRLGTYLAFGCISFMMRRLTGTYEGSRTMGATA</sequence>
<comment type="caution">
    <text evidence="1">The sequence shown here is derived from an EMBL/GenBank/DDBJ whole genome shotgun (WGS) entry which is preliminary data.</text>
</comment>
<keyword evidence="2" id="KW-1185">Reference proteome</keyword>
<protein>
    <submittedName>
        <fullName evidence="1">Uncharacterized protein</fullName>
    </submittedName>
</protein>
<accession>A0ABR0GDF6</accession>
<gene>
    <name evidence="1" type="ORF">QC762_0086850</name>
</gene>
<dbReference type="EMBL" id="JAFFHA010000007">
    <property type="protein sequence ID" value="KAK4653753.1"/>
    <property type="molecule type" value="Genomic_DNA"/>
</dbReference>
<dbReference type="GeneID" id="87903754"/>
<name>A0ABR0GDF6_9PEZI</name>
<dbReference type="RefSeq" id="XP_062742728.1">
    <property type="nucleotide sequence ID" value="XM_062884003.1"/>
</dbReference>